<sequence length="359" mass="40468">MGTIVRLTGKRDESLVSLKNLYQSLKDFPECYFATEEGKYLLLQEADLDMISSGYVKLKTGCVFASDIATFIVTDDLCIMPYTSATSIRLLTDLGISDNSRLEEKHVYIGCEQILDLLKMALSFRSVLTRLVFPETTLNDELVVSNEGVTISDQTVLKEKVKSSKAEILLEVSMQKSTGKFIYAEAKEDFVEFLFGYLSIPLGTVIGELMKKGVSSDLTCMDNIFKSITNMDANRYFQSSTIKDDMLLKRHIGQQFPSQNQVFNFEGSGCRWFFKSQMKDPRKNDKFLKKSGMFNVTNDLIVSPSSFSLTMNIVKEMKVSFDDIEKHEVSIGLSEGLKLLKASLRSRSTLTDSLKHQLS</sequence>
<evidence type="ECO:0000313" key="1">
    <source>
        <dbReference type="EMBL" id="KAK1418514.1"/>
    </source>
</evidence>
<accession>A0AAD8K9G1</accession>
<dbReference type="AlphaFoldDB" id="A0AAD8K9G1"/>
<organism evidence="1 2">
    <name type="scientific">Tagetes erecta</name>
    <name type="common">African marigold</name>
    <dbReference type="NCBI Taxonomy" id="13708"/>
    <lineage>
        <taxon>Eukaryota</taxon>
        <taxon>Viridiplantae</taxon>
        <taxon>Streptophyta</taxon>
        <taxon>Embryophyta</taxon>
        <taxon>Tracheophyta</taxon>
        <taxon>Spermatophyta</taxon>
        <taxon>Magnoliopsida</taxon>
        <taxon>eudicotyledons</taxon>
        <taxon>Gunneridae</taxon>
        <taxon>Pentapetalae</taxon>
        <taxon>asterids</taxon>
        <taxon>campanulids</taxon>
        <taxon>Asterales</taxon>
        <taxon>Asteraceae</taxon>
        <taxon>Asteroideae</taxon>
        <taxon>Heliantheae alliance</taxon>
        <taxon>Tageteae</taxon>
        <taxon>Tagetes</taxon>
    </lineage>
</organism>
<protein>
    <submittedName>
        <fullName evidence="1">Uncharacterized protein</fullName>
    </submittedName>
</protein>
<dbReference type="Pfam" id="PF05056">
    <property type="entry name" value="DUF674"/>
    <property type="match status" value="2"/>
</dbReference>
<dbReference type="PANTHER" id="PTHR33103:SF27">
    <property type="entry name" value="OS04G0594700 PROTEIN"/>
    <property type="match status" value="1"/>
</dbReference>
<dbReference type="EMBL" id="JAUHHV010000007">
    <property type="protein sequence ID" value="KAK1418514.1"/>
    <property type="molecule type" value="Genomic_DNA"/>
</dbReference>
<dbReference type="InterPro" id="IPR007750">
    <property type="entry name" value="DUF674"/>
</dbReference>
<comment type="caution">
    <text evidence="1">The sequence shown here is derived from an EMBL/GenBank/DDBJ whole genome shotgun (WGS) entry which is preliminary data.</text>
</comment>
<evidence type="ECO:0000313" key="2">
    <source>
        <dbReference type="Proteomes" id="UP001229421"/>
    </source>
</evidence>
<dbReference type="Proteomes" id="UP001229421">
    <property type="component" value="Unassembled WGS sequence"/>
</dbReference>
<dbReference type="PANTHER" id="PTHR33103">
    <property type="entry name" value="OS01G0153900 PROTEIN"/>
    <property type="match status" value="1"/>
</dbReference>
<keyword evidence="2" id="KW-1185">Reference proteome</keyword>
<reference evidence="1" key="1">
    <citation type="journal article" date="2023" name="bioRxiv">
        <title>Improved chromosome-level genome assembly for marigold (Tagetes erecta).</title>
        <authorList>
            <person name="Jiang F."/>
            <person name="Yuan L."/>
            <person name="Wang S."/>
            <person name="Wang H."/>
            <person name="Xu D."/>
            <person name="Wang A."/>
            <person name="Fan W."/>
        </authorList>
    </citation>
    <scope>NUCLEOTIDE SEQUENCE</scope>
    <source>
        <strain evidence="1">WSJ</strain>
        <tissue evidence="1">Leaf</tissue>
    </source>
</reference>
<name>A0AAD8K9G1_TARER</name>
<proteinExistence type="predicted"/>
<gene>
    <name evidence="1" type="ORF">QVD17_27659</name>
</gene>